<reference evidence="1 2" key="1">
    <citation type="submission" date="2019-03" db="EMBL/GenBank/DDBJ databases">
        <title>First draft genome of Liparis tanakae, snailfish: a comprehensive survey of snailfish specific genes.</title>
        <authorList>
            <person name="Kim W."/>
            <person name="Song I."/>
            <person name="Jeong J.-H."/>
            <person name="Kim D."/>
            <person name="Kim S."/>
            <person name="Ryu S."/>
            <person name="Song J.Y."/>
            <person name="Lee S.K."/>
        </authorList>
    </citation>
    <scope>NUCLEOTIDE SEQUENCE [LARGE SCALE GENOMIC DNA]</scope>
    <source>
        <tissue evidence="1">Muscle</tissue>
    </source>
</reference>
<sequence length="174" mass="19944">MAAHLLTFKVDCALSLVRLAKEREIPGLELLCDDLVTMETLVYETSCELSLTLKDLQQLRDIDKLHLLMKHSSPERYVKDAFQWMVPFLHRCEGQQEGAARALLREYLVSLAQQDLAMPLIIFQHSKPDCQQKIIGDPDQLMAVALECIYSCERDEQLSLCYDILECLPQRGYG</sequence>
<proteinExistence type="predicted"/>
<keyword evidence="2" id="KW-1185">Reference proteome</keyword>
<dbReference type="GO" id="GO:0006890">
    <property type="term" value="P:retrograde vesicle-mediated transport, Golgi to endoplasmic reticulum"/>
    <property type="evidence" value="ECO:0007669"/>
    <property type="project" value="TreeGrafter"/>
</dbReference>
<accession>A0A4Z2GAZ4</accession>
<comment type="caution">
    <text evidence="1">The sequence shown here is derived from an EMBL/GenBank/DDBJ whole genome shotgun (WGS) entry which is preliminary data.</text>
</comment>
<dbReference type="PANTHER" id="PTHR15922:SF2">
    <property type="entry name" value="NBAS SUBUNIT OF NRZ TETHERING COMPLEX"/>
    <property type="match status" value="1"/>
</dbReference>
<organism evidence="1 2">
    <name type="scientific">Liparis tanakae</name>
    <name type="common">Tanaka's snailfish</name>
    <dbReference type="NCBI Taxonomy" id="230148"/>
    <lineage>
        <taxon>Eukaryota</taxon>
        <taxon>Metazoa</taxon>
        <taxon>Chordata</taxon>
        <taxon>Craniata</taxon>
        <taxon>Vertebrata</taxon>
        <taxon>Euteleostomi</taxon>
        <taxon>Actinopterygii</taxon>
        <taxon>Neopterygii</taxon>
        <taxon>Teleostei</taxon>
        <taxon>Neoteleostei</taxon>
        <taxon>Acanthomorphata</taxon>
        <taxon>Eupercaria</taxon>
        <taxon>Perciformes</taxon>
        <taxon>Cottioidei</taxon>
        <taxon>Cottales</taxon>
        <taxon>Liparidae</taxon>
        <taxon>Liparis</taxon>
    </lineage>
</organism>
<dbReference type="OrthoDB" id="19988at2759"/>
<evidence type="ECO:0000313" key="2">
    <source>
        <dbReference type="Proteomes" id="UP000314294"/>
    </source>
</evidence>
<dbReference type="EMBL" id="SRLO01000630">
    <property type="protein sequence ID" value="TNN50123.1"/>
    <property type="molecule type" value="Genomic_DNA"/>
</dbReference>
<dbReference type="GO" id="GO:0000149">
    <property type="term" value="F:SNARE binding"/>
    <property type="evidence" value="ECO:0007669"/>
    <property type="project" value="TreeGrafter"/>
</dbReference>
<dbReference type="GO" id="GO:0070939">
    <property type="term" value="C:Dsl1/NZR complex"/>
    <property type="evidence" value="ECO:0007669"/>
    <property type="project" value="TreeGrafter"/>
</dbReference>
<dbReference type="AlphaFoldDB" id="A0A4Z2GAZ4"/>
<protein>
    <submittedName>
        <fullName evidence="1">Neuroblastoma-amplified sequence</fullName>
    </submittedName>
</protein>
<evidence type="ECO:0000313" key="1">
    <source>
        <dbReference type="EMBL" id="TNN50123.1"/>
    </source>
</evidence>
<dbReference type="Proteomes" id="UP000314294">
    <property type="component" value="Unassembled WGS sequence"/>
</dbReference>
<name>A0A4Z2GAZ4_9TELE</name>
<dbReference type="PANTHER" id="PTHR15922">
    <property type="entry name" value="NEUROBLASTOMA-AMPLIFIED SEQUENCE"/>
    <property type="match status" value="1"/>
</dbReference>
<gene>
    <name evidence="1" type="primary">nbas_1</name>
    <name evidence="1" type="ORF">EYF80_039667</name>
</gene>